<dbReference type="Pfam" id="PF16589">
    <property type="entry name" value="BRCT_2"/>
    <property type="match status" value="1"/>
</dbReference>
<feature type="region of interest" description="Disordered" evidence="1">
    <location>
        <begin position="272"/>
        <end position="359"/>
    </location>
</feature>
<organism evidence="3 4">
    <name type="scientific">Armillaria ostoyae</name>
    <name type="common">Armillaria root rot fungus</name>
    <dbReference type="NCBI Taxonomy" id="47428"/>
    <lineage>
        <taxon>Eukaryota</taxon>
        <taxon>Fungi</taxon>
        <taxon>Dikarya</taxon>
        <taxon>Basidiomycota</taxon>
        <taxon>Agaricomycotina</taxon>
        <taxon>Agaricomycetes</taxon>
        <taxon>Agaricomycetidae</taxon>
        <taxon>Agaricales</taxon>
        <taxon>Marasmiineae</taxon>
        <taxon>Physalacriaceae</taxon>
        <taxon>Armillaria</taxon>
    </lineage>
</organism>
<name>A0A284R9P3_ARMOS</name>
<feature type="compositionally biased region" description="Basic and acidic residues" evidence="1">
    <location>
        <begin position="492"/>
        <end position="512"/>
    </location>
</feature>
<feature type="compositionally biased region" description="Pro residues" evidence="1">
    <location>
        <begin position="630"/>
        <end position="644"/>
    </location>
</feature>
<evidence type="ECO:0000259" key="2">
    <source>
        <dbReference type="PROSITE" id="PS50172"/>
    </source>
</evidence>
<gene>
    <name evidence="3" type="ORF">ARMOST_08812</name>
</gene>
<feature type="compositionally biased region" description="Polar residues" evidence="1">
    <location>
        <begin position="518"/>
        <end position="527"/>
    </location>
</feature>
<feature type="compositionally biased region" description="Polar residues" evidence="1">
    <location>
        <begin position="272"/>
        <end position="283"/>
    </location>
</feature>
<feature type="compositionally biased region" description="Polar residues" evidence="1">
    <location>
        <begin position="170"/>
        <end position="202"/>
    </location>
</feature>
<dbReference type="EMBL" id="FUEG01000006">
    <property type="protein sequence ID" value="SJL05445.1"/>
    <property type="molecule type" value="Genomic_DNA"/>
</dbReference>
<evidence type="ECO:0000313" key="3">
    <source>
        <dbReference type="EMBL" id="SJL05445.1"/>
    </source>
</evidence>
<dbReference type="Proteomes" id="UP000219338">
    <property type="component" value="Unassembled WGS sequence"/>
</dbReference>
<dbReference type="PROSITE" id="PS50172">
    <property type="entry name" value="BRCT"/>
    <property type="match status" value="1"/>
</dbReference>
<dbReference type="Gene3D" id="3.40.50.10190">
    <property type="entry name" value="BRCT domain"/>
    <property type="match status" value="1"/>
</dbReference>
<dbReference type="SUPFAM" id="SSF52113">
    <property type="entry name" value="BRCT domain"/>
    <property type="match status" value="1"/>
</dbReference>
<feature type="compositionally biased region" description="Polar residues" evidence="1">
    <location>
        <begin position="337"/>
        <end position="359"/>
    </location>
</feature>
<sequence>MSVESLPSQQPDDPVSSLFVDTGAIFVDPGAGGIIGRPKLLRSLRKLGASLCHDPRSAKYILVHPQSDTGRQFIRDWGTDAGKVVLNHLWVQKCSAAGRVLGADDNWGNCTTHDDGLPIGSTEEEDVKSSLPTPRETPVDARPSTSNSSSAKRAPSKTPVPSQPQPLASHATSPVMSDSQTSTSIVPPAPSDSSPNVPQVHQNAMPLPAASAGSAAPSAPFFPPHMMHPDIMQQFLQQMMMNHVYQSNMMQHSMPDPRHPLYGPLVDSYSNHLGQISQTQPPNNVAHPLHSPASQYEDQQPDSLSRSHSVESSKPNGFSSRKFSSSNRTQSPPPRSPTISSAGPSQTSNTASPASSNIFTDPETGESLNFFVEVNMGFSTQRSVTTSQIKKHGGKLAHQKERADYCILSQKCKTFDTDLSEAVYYDVPAISSSFVTDCVKAKRLLDHSDYLFDIPAKLQNKRKSHQKRKQSNARETVKRVEGSTSTSPSKRMSPERNDTPWKRRKIENDSHSRPTPKPTTWDSNLRSPSPPPEHTRIMFSEGKYRYTLQEREYLRSYSEVLLKRDIDITNTAIAERIFAKMPHHSLKSWNQQIQKAEGFRLDIEAIRKRVGIAQRLKRNQAPAVERSMEVPPPATTSPPPPPAETPLIESGPSQRDPFEEDLNAVVDFFALDGADEDEDEPDVIWAKLTSKVKCQTAASWSDFHCQHHVEIQRRYELLAESNNDGA</sequence>
<feature type="compositionally biased region" description="Polar residues" evidence="1">
    <location>
        <begin position="292"/>
        <end position="330"/>
    </location>
</feature>
<dbReference type="InterPro" id="IPR036420">
    <property type="entry name" value="BRCT_dom_sf"/>
</dbReference>
<evidence type="ECO:0000256" key="1">
    <source>
        <dbReference type="SAM" id="MobiDB-lite"/>
    </source>
</evidence>
<dbReference type="OMA" id="VRPQWVF"/>
<keyword evidence="4" id="KW-1185">Reference proteome</keyword>
<feature type="compositionally biased region" description="Basic residues" evidence="1">
    <location>
        <begin position="460"/>
        <end position="471"/>
    </location>
</feature>
<dbReference type="STRING" id="47428.A0A284R9P3"/>
<dbReference type="AlphaFoldDB" id="A0A284R9P3"/>
<protein>
    <recommendedName>
        <fullName evidence="2">BRCT domain-containing protein</fullName>
    </recommendedName>
</protein>
<dbReference type="OrthoDB" id="426865at2759"/>
<feature type="region of interest" description="Disordered" evidence="1">
    <location>
        <begin position="114"/>
        <end position="202"/>
    </location>
</feature>
<proteinExistence type="predicted"/>
<accession>A0A284R9P3</accession>
<feature type="region of interest" description="Disordered" evidence="1">
    <location>
        <begin position="620"/>
        <end position="656"/>
    </location>
</feature>
<reference evidence="4" key="1">
    <citation type="journal article" date="2017" name="Nat. Ecol. Evol.">
        <title>Genome expansion and lineage-specific genetic innovations in the forest pathogenic fungi Armillaria.</title>
        <authorList>
            <person name="Sipos G."/>
            <person name="Prasanna A.N."/>
            <person name="Walter M.C."/>
            <person name="O'Connor E."/>
            <person name="Balint B."/>
            <person name="Krizsan K."/>
            <person name="Kiss B."/>
            <person name="Hess J."/>
            <person name="Varga T."/>
            <person name="Slot J."/>
            <person name="Riley R."/>
            <person name="Boka B."/>
            <person name="Rigling D."/>
            <person name="Barry K."/>
            <person name="Lee J."/>
            <person name="Mihaltcheva S."/>
            <person name="LaButti K."/>
            <person name="Lipzen A."/>
            <person name="Waldron R."/>
            <person name="Moloney N.M."/>
            <person name="Sperisen C."/>
            <person name="Kredics L."/>
            <person name="Vagvoelgyi C."/>
            <person name="Patrignani A."/>
            <person name="Fitzpatrick D."/>
            <person name="Nagy I."/>
            <person name="Doyle S."/>
            <person name="Anderson J.B."/>
            <person name="Grigoriev I.V."/>
            <person name="Gueldener U."/>
            <person name="Muensterkoetter M."/>
            <person name="Nagy L.G."/>
        </authorList>
    </citation>
    <scope>NUCLEOTIDE SEQUENCE [LARGE SCALE GENOMIC DNA]</scope>
    <source>
        <strain evidence="4">C18/9</strain>
    </source>
</reference>
<feature type="region of interest" description="Disordered" evidence="1">
    <location>
        <begin position="460"/>
        <end position="536"/>
    </location>
</feature>
<evidence type="ECO:0000313" key="4">
    <source>
        <dbReference type="Proteomes" id="UP000219338"/>
    </source>
</evidence>
<dbReference type="InterPro" id="IPR001357">
    <property type="entry name" value="BRCT_dom"/>
</dbReference>
<feature type="domain" description="BRCT" evidence="2">
    <location>
        <begin position="366"/>
        <end position="452"/>
    </location>
</feature>